<evidence type="ECO:0000313" key="2">
    <source>
        <dbReference type="EMBL" id="MEJ8474834.1"/>
    </source>
</evidence>
<evidence type="ECO:0000256" key="1">
    <source>
        <dbReference type="SAM" id="SignalP"/>
    </source>
</evidence>
<accession>A0ABU8TL03</accession>
<feature type="signal peptide" evidence="1">
    <location>
        <begin position="1"/>
        <end position="23"/>
    </location>
</feature>
<feature type="chain" id="PRO_5047221179" evidence="1">
    <location>
        <begin position="24"/>
        <end position="184"/>
    </location>
</feature>
<dbReference type="EMBL" id="JBAKIA010000006">
    <property type="protein sequence ID" value="MEJ8474834.1"/>
    <property type="molecule type" value="Genomic_DNA"/>
</dbReference>
<protein>
    <submittedName>
        <fullName evidence="2">Uncharacterized protein</fullName>
    </submittedName>
</protein>
<comment type="caution">
    <text evidence="2">The sequence shown here is derived from an EMBL/GenBank/DDBJ whole genome shotgun (WGS) entry which is preliminary data.</text>
</comment>
<reference evidence="2 3" key="1">
    <citation type="submission" date="2024-02" db="EMBL/GenBank/DDBJ databases">
        <title>Roseibium algae sp. nov., isolated from marine alga (Grateloupia sp.), showing potential in myo-inositol conversion.</title>
        <authorList>
            <person name="Wang Y."/>
        </authorList>
    </citation>
    <scope>NUCLEOTIDE SEQUENCE [LARGE SCALE GENOMIC DNA]</scope>
    <source>
        <strain evidence="2 3">H3510</strain>
    </source>
</reference>
<keyword evidence="3" id="KW-1185">Reference proteome</keyword>
<gene>
    <name evidence="2" type="ORF">V6575_12120</name>
</gene>
<sequence>MNAGNQMRSLILLIGLASITMIADQQSGSAQNQVAQQQVGWVNDVRGMRHFSGLRCPDIVGSLFRTKVLAADADRMAGCVYTGDHGFKAILRQHLSGTSQKAAEHFQSAYKSAGFSQISLSGAAESGISFKTRDWTANTLCETLWRFSGRKADYTLWMSYLLPSQEADVGPAVAAFTNILTSQN</sequence>
<name>A0ABU8TL03_9HYPH</name>
<dbReference type="Proteomes" id="UP001385499">
    <property type="component" value="Unassembled WGS sequence"/>
</dbReference>
<proteinExistence type="predicted"/>
<keyword evidence="1" id="KW-0732">Signal</keyword>
<organism evidence="2 3">
    <name type="scientific">Roseibium algae</name>
    <dbReference type="NCBI Taxonomy" id="3123038"/>
    <lineage>
        <taxon>Bacteria</taxon>
        <taxon>Pseudomonadati</taxon>
        <taxon>Pseudomonadota</taxon>
        <taxon>Alphaproteobacteria</taxon>
        <taxon>Hyphomicrobiales</taxon>
        <taxon>Stappiaceae</taxon>
        <taxon>Roseibium</taxon>
    </lineage>
</organism>
<evidence type="ECO:0000313" key="3">
    <source>
        <dbReference type="Proteomes" id="UP001385499"/>
    </source>
</evidence>
<dbReference type="RefSeq" id="WP_340274601.1">
    <property type="nucleotide sequence ID" value="NZ_JBAKIA010000006.1"/>
</dbReference>